<dbReference type="AlphaFoldDB" id="A0AAW6STB9"/>
<name>A0AAW6STB9_9BACI</name>
<dbReference type="InterPro" id="IPR014245">
    <property type="entry name" value="Spore_III_AF"/>
</dbReference>
<keyword evidence="1" id="KW-0472">Membrane</keyword>
<evidence type="ECO:0000313" key="3">
    <source>
        <dbReference type="Proteomes" id="UP001159179"/>
    </source>
</evidence>
<dbReference type="EMBL" id="JAROYP010000002">
    <property type="protein sequence ID" value="MDH5160092.1"/>
    <property type="molecule type" value="Genomic_DNA"/>
</dbReference>
<reference evidence="2" key="1">
    <citation type="submission" date="2023-03" db="EMBL/GenBank/DDBJ databases">
        <title>Bacterial isolates from washroom surfaces on a university campus.</title>
        <authorList>
            <person name="Holman D.B."/>
            <person name="Gzyl K.E."/>
            <person name="Taheri A.E."/>
        </authorList>
    </citation>
    <scope>NUCLEOTIDE SEQUENCE</scope>
    <source>
        <strain evidence="2">RD03</strain>
    </source>
</reference>
<protein>
    <submittedName>
        <fullName evidence="2">Stage III sporulation protein AF</fullName>
    </submittedName>
</protein>
<proteinExistence type="predicted"/>
<evidence type="ECO:0000313" key="2">
    <source>
        <dbReference type="EMBL" id="MDH5160092.1"/>
    </source>
</evidence>
<feature type="transmembrane region" description="Helical" evidence="1">
    <location>
        <begin position="6"/>
        <end position="25"/>
    </location>
</feature>
<dbReference type="NCBIfam" id="TIGR02896">
    <property type="entry name" value="spore_III_AF"/>
    <property type="match status" value="1"/>
</dbReference>
<keyword evidence="1" id="KW-1133">Transmembrane helix</keyword>
<dbReference type="Proteomes" id="UP001159179">
    <property type="component" value="Unassembled WGS sequence"/>
</dbReference>
<evidence type="ECO:0000256" key="1">
    <source>
        <dbReference type="SAM" id="Phobius"/>
    </source>
</evidence>
<comment type="caution">
    <text evidence="2">The sequence shown here is derived from an EMBL/GenBank/DDBJ whole genome shotgun (WGS) entry which is preliminary data.</text>
</comment>
<dbReference type="RefSeq" id="WP_251337284.1">
    <property type="nucleotide sequence ID" value="NZ_JAMATW010000001.1"/>
</dbReference>
<organism evidence="2 3">
    <name type="scientific">Heyndrickxia oleronia</name>
    <dbReference type="NCBI Taxonomy" id="38875"/>
    <lineage>
        <taxon>Bacteria</taxon>
        <taxon>Bacillati</taxon>
        <taxon>Bacillota</taxon>
        <taxon>Bacilli</taxon>
        <taxon>Bacillales</taxon>
        <taxon>Bacillaceae</taxon>
        <taxon>Heyndrickxia</taxon>
    </lineage>
</organism>
<sequence>MSFLTEWIMNIVVFILLAMIVDMLLPNSNMKKYTKMVTGLLLIAIIITPLIKVFSKDFDQILTSFSSERAVDNKKLENLIESKKKEIQAVQDEYTLEQVAVQMKNDVKEELMDRYGMQIQNINLEESGQKNDGKNPIDKVIVYLEEAKENSIAAIEPIEIQADQPKNDKHLKEMESIKETLADQWNVTTDQIELHYEGRVRNLNEQ</sequence>
<keyword evidence="1" id="KW-0812">Transmembrane</keyword>
<gene>
    <name evidence="2" type="primary">spoIIIAF</name>
    <name evidence="2" type="ORF">P5X88_04030</name>
</gene>
<dbReference type="Pfam" id="PF09581">
    <property type="entry name" value="Spore_III_AF"/>
    <property type="match status" value="1"/>
</dbReference>
<feature type="transmembrane region" description="Helical" evidence="1">
    <location>
        <begin position="37"/>
        <end position="55"/>
    </location>
</feature>
<accession>A0AAW6STB9</accession>